<dbReference type="AlphaFoldDB" id="A0A7X0VGP6"/>
<evidence type="ECO:0000313" key="2">
    <source>
        <dbReference type="EMBL" id="MBB6673330.1"/>
    </source>
</evidence>
<organism evidence="2 3">
    <name type="scientific">Cohnella nanjingensis</name>
    <dbReference type="NCBI Taxonomy" id="1387779"/>
    <lineage>
        <taxon>Bacteria</taxon>
        <taxon>Bacillati</taxon>
        <taxon>Bacillota</taxon>
        <taxon>Bacilli</taxon>
        <taxon>Bacillales</taxon>
        <taxon>Paenibacillaceae</taxon>
        <taxon>Cohnella</taxon>
    </lineage>
</organism>
<accession>A0A7X0VGP6</accession>
<dbReference type="SUPFAM" id="SSF51658">
    <property type="entry name" value="Xylose isomerase-like"/>
    <property type="match status" value="1"/>
</dbReference>
<comment type="caution">
    <text evidence="2">The sequence shown here is derived from an EMBL/GenBank/DDBJ whole genome shotgun (WGS) entry which is preliminary data.</text>
</comment>
<dbReference type="Pfam" id="PF01261">
    <property type="entry name" value="AP_endonuc_2"/>
    <property type="match status" value="1"/>
</dbReference>
<dbReference type="InterPro" id="IPR036237">
    <property type="entry name" value="Xyl_isomerase-like_sf"/>
</dbReference>
<dbReference type="GO" id="GO:0016853">
    <property type="term" value="F:isomerase activity"/>
    <property type="evidence" value="ECO:0007669"/>
    <property type="project" value="UniProtKB-KW"/>
</dbReference>
<protein>
    <submittedName>
        <fullName evidence="2">Sugar phosphate isomerase/epimerase</fullName>
    </submittedName>
</protein>
<dbReference type="InterPro" id="IPR013022">
    <property type="entry name" value="Xyl_isomerase-like_TIM-brl"/>
</dbReference>
<reference evidence="2 3" key="1">
    <citation type="submission" date="2020-08" db="EMBL/GenBank/DDBJ databases">
        <title>Cohnella phylogeny.</title>
        <authorList>
            <person name="Dunlap C."/>
        </authorList>
    </citation>
    <scope>NUCLEOTIDE SEQUENCE [LARGE SCALE GENOMIC DNA]</scope>
    <source>
        <strain evidence="2 3">DSM 28246</strain>
    </source>
</reference>
<name>A0A7X0VGP6_9BACL</name>
<dbReference type="Gene3D" id="3.20.20.150">
    <property type="entry name" value="Divalent-metal-dependent TIM barrel enzymes"/>
    <property type="match status" value="1"/>
</dbReference>
<gene>
    <name evidence="2" type="ORF">H7C19_21875</name>
</gene>
<dbReference type="PANTHER" id="PTHR12110">
    <property type="entry name" value="HYDROXYPYRUVATE ISOMERASE"/>
    <property type="match status" value="1"/>
</dbReference>
<feature type="domain" description="Xylose isomerase-like TIM barrel" evidence="1">
    <location>
        <begin position="25"/>
        <end position="263"/>
    </location>
</feature>
<proteinExistence type="predicted"/>
<dbReference type="Proteomes" id="UP000547209">
    <property type="component" value="Unassembled WGS sequence"/>
</dbReference>
<dbReference type="EMBL" id="JACJVP010000037">
    <property type="protein sequence ID" value="MBB6673330.1"/>
    <property type="molecule type" value="Genomic_DNA"/>
</dbReference>
<dbReference type="InterPro" id="IPR050312">
    <property type="entry name" value="IolE/XylAMocC-like"/>
</dbReference>
<evidence type="ECO:0000259" key="1">
    <source>
        <dbReference type="Pfam" id="PF01261"/>
    </source>
</evidence>
<keyword evidence="2" id="KW-0413">Isomerase</keyword>
<evidence type="ECO:0000313" key="3">
    <source>
        <dbReference type="Proteomes" id="UP000547209"/>
    </source>
</evidence>
<keyword evidence="3" id="KW-1185">Reference proteome</keyword>
<dbReference type="PANTHER" id="PTHR12110:SF53">
    <property type="entry name" value="BLR5974 PROTEIN"/>
    <property type="match status" value="1"/>
</dbReference>
<dbReference type="RefSeq" id="WP_185671198.1">
    <property type="nucleotide sequence ID" value="NZ_JACJVP010000037.1"/>
</dbReference>
<sequence>MKLGLSTYSLAREIQAGAMSVLDVIAWIAEHGGEHVEIVPIGYNLVDNPDLIGAIRAKADAVGIDISGYAVGGNFVTDDEAAFEAEIARLKGEVDIANALGVKRMRHDVASRQDTSIERFMRELPKLAEACRRIADYAATFGIVTSVENHGYFIQASDRVLALIDAVGRDNYKLTLDVGNFMCADENSVAAVKRTIRAASIVHLKDFYLRPAAQPPGEGWFQTISGNYLRGAVLGNGDIDMRGVLQAVKASGYDGYLSLEFEGIEDCKFGARVGLANARRLWDEV</sequence>